<keyword evidence="1" id="KW-1133">Transmembrane helix</keyword>
<dbReference type="Proteomes" id="UP000054630">
    <property type="component" value="Unassembled WGS sequence"/>
</dbReference>
<keyword evidence="3" id="KW-1185">Reference proteome</keyword>
<evidence type="ECO:0000313" key="2">
    <source>
        <dbReference type="EMBL" id="KRX17484.1"/>
    </source>
</evidence>
<organism evidence="2 3">
    <name type="scientific">Trichinella nelsoni</name>
    <dbReference type="NCBI Taxonomy" id="6336"/>
    <lineage>
        <taxon>Eukaryota</taxon>
        <taxon>Metazoa</taxon>
        <taxon>Ecdysozoa</taxon>
        <taxon>Nematoda</taxon>
        <taxon>Enoplea</taxon>
        <taxon>Dorylaimia</taxon>
        <taxon>Trichinellida</taxon>
        <taxon>Trichinellidae</taxon>
        <taxon>Trichinella</taxon>
    </lineage>
</organism>
<evidence type="ECO:0000313" key="3">
    <source>
        <dbReference type="Proteomes" id="UP000054630"/>
    </source>
</evidence>
<dbReference type="AlphaFoldDB" id="A0A0V0RST9"/>
<keyword evidence="1" id="KW-0472">Membrane</keyword>
<sequence>MDNKAFDNYLSIFAKIITLVVLVTISLPCNGLSYFTSIKALEIYVLQFCMFHHVENRVTKKGSIFEREDSFL</sequence>
<feature type="transmembrane region" description="Helical" evidence="1">
    <location>
        <begin position="12"/>
        <end position="35"/>
    </location>
</feature>
<proteinExistence type="predicted"/>
<reference evidence="2 3" key="1">
    <citation type="submission" date="2015-01" db="EMBL/GenBank/DDBJ databases">
        <title>Evolution of Trichinella species and genotypes.</title>
        <authorList>
            <person name="Korhonen P.K."/>
            <person name="Edoardo P."/>
            <person name="Giuseppe L.R."/>
            <person name="Gasser R.B."/>
        </authorList>
    </citation>
    <scope>NUCLEOTIDE SEQUENCE [LARGE SCALE GENOMIC DNA]</scope>
    <source>
        <strain evidence="2">ISS37</strain>
    </source>
</reference>
<protein>
    <submittedName>
        <fullName evidence="2">Uncharacterized protein</fullName>
    </submittedName>
</protein>
<keyword evidence="1" id="KW-0812">Transmembrane</keyword>
<evidence type="ECO:0000256" key="1">
    <source>
        <dbReference type="SAM" id="Phobius"/>
    </source>
</evidence>
<comment type="caution">
    <text evidence="2">The sequence shown here is derived from an EMBL/GenBank/DDBJ whole genome shotgun (WGS) entry which is preliminary data.</text>
</comment>
<name>A0A0V0RST9_9BILA</name>
<gene>
    <name evidence="2" type="ORF">T07_2831</name>
</gene>
<dbReference type="EMBL" id="JYDL01000087">
    <property type="protein sequence ID" value="KRX17484.1"/>
    <property type="molecule type" value="Genomic_DNA"/>
</dbReference>
<accession>A0A0V0RST9</accession>